<dbReference type="AlphaFoldDB" id="I6ZMB5"/>
<dbReference type="GO" id="GO:0015074">
    <property type="term" value="P:DNA integration"/>
    <property type="evidence" value="ECO:0007669"/>
    <property type="project" value="InterPro"/>
</dbReference>
<dbReference type="InterPro" id="IPR013762">
    <property type="entry name" value="Integrase-like_cat_sf"/>
</dbReference>
<evidence type="ECO:0000313" key="3">
    <source>
        <dbReference type="EMBL" id="AFN84561.1"/>
    </source>
</evidence>
<dbReference type="PANTHER" id="PTHR30349">
    <property type="entry name" value="PHAGE INTEGRASE-RELATED"/>
    <property type="match status" value="1"/>
</dbReference>
<dbReference type="PANTHER" id="PTHR30349:SF64">
    <property type="entry name" value="PROPHAGE INTEGRASE INTD-RELATED"/>
    <property type="match status" value="1"/>
</dbReference>
<evidence type="ECO:0000259" key="2">
    <source>
        <dbReference type="PROSITE" id="PS51898"/>
    </source>
</evidence>
<dbReference type="GO" id="GO:0006310">
    <property type="term" value="P:DNA recombination"/>
    <property type="evidence" value="ECO:0007669"/>
    <property type="project" value="UniProtKB-KW"/>
</dbReference>
<dbReference type="GO" id="GO:0003677">
    <property type="term" value="F:DNA binding"/>
    <property type="evidence" value="ECO:0007669"/>
    <property type="project" value="InterPro"/>
</dbReference>
<reference evidence="3" key="2">
    <citation type="journal article" date="2012" name="BMC Genomics">
        <title>Metagenomic analysis reveals a functional signature for biomass degradation by cecal microbiota in the leaf-eating flying squirrel (Petaurista alborufus lena).</title>
        <authorList>
            <person name="Lu H.P."/>
            <person name="Wang Y.B."/>
            <person name="Huang S.W."/>
            <person name="Lin C.Y."/>
            <person name="Wu M."/>
            <person name="Hsieh C.H."/>
            <person name="Yu H.T."/>
        </authorList>
    </citation>
    <scope>NUCLEOTIDE SEQUENCE</scope>
</reference>
<organism evidence="3">
    <name type="scientific">uncultured bacterium scaffold00090</name>
    <dbReference type="NCBI Taxonomy" id="1132476"/>
    <lineage>
        <taxon>Bacteria</taxon>
        <taxon>environmental samples</taxon>
    </lineage>
</organism>
<sequence length="323" mass="37986">MREYESCFAPLIRDFIAYRLASGRWNEASYGPNMRIFDRYCKENYPDAPELTQEMVDSWCAKRKSETNNSCRSRIYVVHSFVKYLAERGLSSVQLPGIPRKERSIFIPYAFTEEEIRLFFQACDSLPDIPRTANVRIRRITVPVFFRLLYSSGIRTTEARLLRTTDVDMEQGVLNIRYSKGHNQHYIVLHDSMAGLMRRYDSAIRKWFPDRKYFFPAPGDKPHPHTWVEKNFRKVWCTVSTDRHATAYAFRHHYATSNINQWVGEGFYFEDQLAHLSKSMGHTTLESTRYYYTIVPSLSQVLLEKTEAGFNELVPEVADEYKE</sequence>
<feature type="domain" description="Tyr recombinase" evidence="2">
    <location>
        <begin position="106"/>
        <end position="307"/>
    </location>
</feature>
<reference evidence="3" key="1">
    <citation type="submission" date="2011-12" db="EMBL/GenBank/DDBJ databases">
        <authorList>
            <person name="Lu H.-P."/>
            <person name="Wang Y.-B."/>
            <person name="Huang S.-W."/>
            <person name="Lin C.-Y."/>
            <person name="Wu M."/>
            <person name="Hsieh C.-H."/>
            <person name="Yu H.-T."/>
        </authorList>
    </citation>
    <scope>NUCLEOTIDE SEQUENCE</scope>
</reference>
<name>I6ZMB5_9BACT</name>
<dbReference type="EMBL" id="JQ335998">
    <property type="protein sequence ID" value="AFN84561.1"/>
    <property type="molecule type" value="Genomic_DNA"/>
</dbReference>
<dbReference type="PROSITE" id="PS51898">
    <property type="entry name" value="TYR_RECOMBINASE"/>
    <property type="match status" value="1"/>
</dbReference>
<dbReference type="InterPro" id="IPR011010">
    <property type="entry name" value="DNA_brk_join_enz"/>
</dbReference>
<dbReference type="Pfam" id="PF00589">
    <property type="entry name" value="Phage_integrase"/>
    <property type="match status" value="1"/>
</dbReference>
<dbReference type="InterPro" id="IPR002104">
    <property type="entry name" value="Integrase_catalytic"/>
</dbReference>
<dbReference type="SUPFAM" id="SSF56349">
    <property type="entry name" value="DNA breaking-rejoining enzymes"/>
    <property type="match status" value="1"/>
</dbReference>
<protein>
    <submittedName>
        <fullName evidence="3">Integrase family protein</fullName>
    </submittedName>
</protein>
<keyword evidence="1" id="KW-0233">DNA recombination</keyword>
<dbReference type="Gene3D" id="1.10.443.10">
    <property type="entry name" value="Intergrase catalytic core"/>
    <property type="match status" value="1"/>
</dbReference>
<evidence type="ECO:0000256" key="1">
    <source>
        <dbReference type="ARBA" id="ARBA00023172"/>
    </source>
</evidence>
<dbReference type="InterPro" id="IPR050090">
    <property type="entry name" value="Tyrosine_recombinase_XerCD"/>
</dbReference>
<proteinExistence type="predicted"/>
<accession>I6ZMB5</accession>